<feature type="transmembrane region" description="Helical" evidence="2">
    <location>
        <begin position="50"/>
        <end position="69"/>
    </location>
</feature>
<comment type="caution">
    <text evidence="3">The sequence shown here is derived from an EMBL/GenBank/DDBJ whole genome shotgun (WGS) entry which is preliminary data.</text>
</comment>
<evidence type="ECO:0000313" key="3">
    <source>
        <dbReference type="EMBL" id="MDC0679665.1"/>
    </source>
</evidence>
<dbReference type="RefSeq" id="WP_272096662.1">
    <property type="nucleotide sequence ID" value="NZ_JAQNDK010000002.1"/>
</dbReference>
<keyword evidence="2" id="KW-0812">Transmembrane</keyword>
<sequence length="302" mass="31784">MTPYRDPALPRSTIVRARAQTRTLIAYIIALALACAGLTLAAALDWTEDSFIAGMGAFLCGCGAVGILVGEVLAGAGSAPCPVCGAKIHDVERTRRVDGILCMQCSRFLRAEAGELRPVDPGSVADEPIFGAALTDRYRWPPGCVVCGAPATQVLPVQTMKTDVGTSVGMAAVGLAMTAAIGVGFWVYKGKRIAVGVPHCAEHDDGAILAEGGPTGFLLVFRSYPYQREFCELNHTQAVESPGTGRSVGSRSRARKQMGTRPASPRQAAIGRARRTRRTRAPLDSKTEKDQAGAGDDPDADD</sequence>
<gene>
    <name evidence="3" type="ORF">POL72_18115</name>
</gene>
<feature type="transmembrane region" description="Helical" evidence="2">
    <location>
        <begin position="24"/>
        <end position="44"/>
    </location>
</feature>
<accession>A0ABT5BZS2</accession>
<feature type="transmembrane region" description="Helical" evidence="2">
    <location>
        <begin position="168"/>
        <end position="188"/>
    </location>
</feature>
<name>A0ABT5BZS2_9BACT</name>
<evidence type="ECO:0000313" key="4">
    <source>
        <dbReference type="Proteomes" id="UP001217485"/>
    </source>
</evidence>
<evidence type="ECO:0000256" key="2">
    <source>
        <dbReference type="SAM" id="Phobius"/>
    </source>
</evidence>
<protein>
    <submittedName>
        <fullName evidence="3">Uncharacterized protein</fullName>
    </submittedName>
</protein>
<keyword evidence="2" id="KW-0472">Membrane</keyword>
<proteinExistence type="predicted"/>
<evidence type="ECO:0000256" key="1">
    <source>
        <dbReference type="SAM" id="MobiDB-lite"/>
    </source>
</evidence>
<dbReference type="Proteomes" id="UP001217485">
    <property type="component" value="Unassembled WGS sequence"/>
</dbReference>
<organism evidence="3 4">
    <name type="scientific">Sorangium atrum</name>
    <dbReference type="NCBI Taxonomy" id="2995308"/>
    <lineage>
        <taxon>Bacteria</taxon>
        <taxon>Pseudomonadati</taxon>
        <taxon>Myxococcota</taxon>
        <taxon>Polyangia</taxon>
        <taxon>Polyangiales</taxon>
        <taxon>Polyangiaceae</taxon>
        <taxon>Sorangium</taxon>
    </lineage>
</organism>
<feature type="compositionally biased region" description="Basic and acidic residues" evidence="1">
    <location>
        <begin position="281"/>
        <end position="291"/>
    </location>
</feature>
<reference evidence="3 4" key="1">
    <citation type="submission" date="2023-01" db="EMBL/GenBank/DDBJ databases">
        <title>Minimal conservation of predation-associated metabolite biosynthetic gene clusters underscores biosynthetic potential of Myxococcota including descriptions for ten novel species: Archangium lansinium sp. nov., Myxococcus landrumus sp. nov., Nannocystis bai.</title>
        <authorList>
            <person name="Ahearne A."/>
            <person name="Stevens C."/>
            <person name="Dowd S."/>
        </authorList>
    </citation>
    <scope>NUCLEOTIDE SEQUENCE [LARGE SCALE GENOMIC DNA]</scope>
    <source>
        <strain evidence="3 4">WIWO2</strain>
    </source>
</reference>
<dbReference type="EMBL" id="JAQNDK010000002">
    <property type="protein sequence ID" value="MDC0679665.1"/>
    <property type="molecule type" value="Genomic_DNA"/>
</dbReference>
<feature type="region of interest" description="Disordered" evidence="1">
    <location>
        <begin position="237"/>
        <end position="302"/>
    </location>
</feature>
<keyword evidence="4" id="KW-1185">Reference proteome</keyword>
<dbReference type="PROSITE" id="PS51257">
    <property type="entry name" value="PROKAR_LIPOPROTEIN"/>
    <property type="match status" value="1"/>
</dbReference>
<keyword evidence="2" id="KW-1133">Transmembrane helix</keyword>